<sequence length="362" mass="42254">MEERKVWSKSDMERILKLIVNIFNEHETRDKIVEKLHQKVGLRQGNCFSKLEYNKKEKNSMGILKFGKFDNRLCDLIDNCLFESAIIELLPKTIEKAFSTYNNLKDKCSKCSNYSFSSNQVNLTEYGFKLSIFTESLVFSFVDKLITTIKDNNGTHINDISKWASPYYIKNKKARLANWFYSDFCKYGASLFCSWLGEDSRRNIYHEVKKRDYQGLFINNLGSEKNFRFIMLESNEINDELLYYLESIKQIPFEINGKLNRNLNTLPNYLHIVSLEPSKVGLIIQNGTEHFIPGSQICIIYFPCNEMTMVTCTSFETNKSVEMELSSDKLLLIDLYKNKCSFKNNSLKEVTYCIITYIFGPT</sequence>
<comment type="caution">
    <text evidence="1">The sequence shown here is derived from an EMBL/GenBank/DDBJ whole genome shotgun (WGS) entry which is preliminary data.</text>
</comment>
<evidence type="ECO:0000313" key="1">
    <source>
        <dbReference type="EMBL" id="KAK6590202.1"/>
    </source>
</evidence>
<organism evidence="1 2">
    <name type="scientific">Cryptosporidium xiaoi</name>
    <dbReference type="NCBI Taxonomy" id="659607"/>
    <lineage>
        <taxon>Eukaryota</taxon>
        <taxon>Sar</taxon>
        <taxon>Alveolata</taxon>
        <taxon>Apicomplexa</taxon>
        <taxon>Conoidasida</taxon>
        <taxon>Coccidia</taxon>
        <taxon>Eucoccidiorida</taxon>
        <taxon>Eimeriorina</taxon>
        <taxon>Cryptosporidiidae</taxon>
        <taxon>Cryptosporidium</taxon>
    </lineage>
</organism>
<accession>A0AAV9Y216</accession>
<dbReference type="EMBL" id="JAWDEY010000008">
    <property type="protein sequence ID" value="KAK6590202.1"/>
    <property type="molecule type" value="Genomic_DNA"/>
</dbReference>
<reference evidence="1 2" key="1">
    <citation type="submission" date="2023-10" db="EMBL/GenBank/DDBJ databases">
        <title>Comparative genomics analysis reveals potential genetic determinants of host preference in Cryptosporidium xiaoi.</title>
        <authorList>
            <person name="Xiao L."/>
            <person name="Li J."/>
        </authorList>
    </citation>
    <scope>NUCLEOTIDE SEQUENCE [LARGE SCALE GENOMIC DNA]</scope>
    <source>
        <strain evidence="1 2">52996</strain>
    </source>
</reference>
<evidence type="ECO:0000313" key="2">
    <source>
        <dbReference type="Proteomes" id="UP001311799"/>
    </source>
</evidence>
<protein>
    <submittedName>
        <fullName evidence="1">Uncharacterized protein</fullName>
    </submittedName>
</protein>
<dbReference type="AlphaFoldDB" id="A0AAV9Y216"/>
<keyword evidence="2" id="KW-1185">Reference proteome</keyword>
<proteinExistence type="predicted"/>
<gene>
    <name evidence="1" type="ORF">RS030_172663</name>
</gene>
<name>A0AAV9Y216_9CRYT</name>
<dbReference type="Proteomes" id="UP001311799">
    <property type="component" value="Unassembled WGS sequence"/>
</dbReference>